<evidence type="ECO:0000256" key="5">
    <source>
        <dbReference type="ARBA" id="ARBA00023242"/>
    </source>
</evidence>
<dbReference type="PANTHER" id="PTHR23183">
    <property type="entry name" value="NOP14"/>
    <property type="match status" value="1"/>
</dbReference>
<dbReference type="Proteomes" id="UP000095282">
    <property type="component" value="Unplaced"/>
</dbReference>
<dbReference type="Pfam" id="PF04147">
    <property type="entry name" value="Nop14"/>
    <property type="match status" value="1"/>
</dbReference>
<comment type="similarity">
    <text evidence="2">Belongs to the NOP14 family.</text>
</comment>
<keyword evidence="4" id="KW-0698">rRNA processing</keyword>
<feature type="region of interest" description="Disordered" evidence="7">
    <location>
        <begin position="344"/>
        <end position="402"/>
    </location>
</feature>
<proteinExistence type="inferred from homology"/>
<dbReference type="AlphaFoldDB" id="A0A1I7U5Y4"/>
<dbReference type="WBParaSite" id="Csp11.Scaffold629.g15187.t1">
    <property type="protein sequence ID" value="Csp11.Scaffold629.g15187.t1"/>
    <property type="gene ID" value="Csp11.Scaffold629.g15187"/>
</dbReference>
<comment type="function">
    <text evidence="6">Involved in nucleolar processing of pre-18S ribosomal RNA. Has a role in the nuclear export of 40S pre-ribosomal subunit to the cytoplasm.</text>
</comment>
<evidence type="ECO:0000313" key="9">
    <source>
        <dbReference type="WBParaSite" id="Csp11.Scaffold629.g15187.t1"/>
    </source>
</evidence>
<reference evidence="9" key="1">
    <citation type="submission" date="2016-11" db="UniProtKB">
        <authorList>
            <consortium name="WormBaseParasite"/>
        </authorList>
    </citation>
    <scope>IDENTIFICATION</scope>
</reference>
<protein>
    <submittedName>
        <fullName evidence="9">Nucleolar protein 14</fullName>
    </submittedName>
</protein>
<keyword evidence="3" id="KW-0690">Ribosome biogenesis</keyword>
<dbReference type="STRING" id="1561998.A0A1I7U5Y4"/>
<feature type="region of interest" description="Disordered" evidence="7">
    <location>
        <begin position="752"/>
        <end position="772"/>
    </location>
</feature>
<evidence type="ECO:0000313" key="8">
    <source>
        <dbReference type="Proteomes" id="UP000095282"/>
    </source>
</evidence>
<evidence type="ECO:0000256" key="7">
    <source>
        <dbReference type="SAM" id="MobiDB-lite"/>
    </source>
</evidence>
<name>A0A1I7U5Y4_9PELO</name>
<dbReference type="GO" id="GO:0030692">
    <property type="term" value="C:Noc4p-Nop14p complex"/>
    <property type="evidence" value="ECO:0007669"/>
    <property type="project" value="TreeGrafter"/>
</dbReference>
<comment type="subcellular location">
    <subcellularLocation>
        <location evidence="1">Nucleus</location>
        <location evidence="1">Nucleolus</location>
    </subcellularLocation>
</comment>
<accession>A0A1I7U5Y4</accession>
<feature type="compositionally biased region" description="Basic and acidic residues" evidence="7">
    <location>
        <begin position="823"/>
        <end position="839"/>
    </location>
</feature>
<sequence length="839" mass="95429">MGVGAKKSAQKQKKINPFELKFNKSKHDILGRKKGAQVGAPTASRKRAYEQREKTLGVEYDRKNKISKIVDKRLGERDGKTEEEKGAMRFTEERVKNYKRASKFNLADDLFGEGEEEEVLTHKGKSLSDIEKYDKSMISDSDDDDEPGNLGSHMVKVAHFGGGEKTAEEHVKEKISREDMISNLIAKTKLARHEKQLQKDELELMTDSLDAKYAALMGKMKTAFRPTGRQQLEKDDYDKLAITLKTEADARATPADRKLSEEEEALKEKERLESLEAARISKTNASFNSKSHLSADADVDIDAGSKADIRKAKAKNARFELKFDDEGDMIDEDGVQKISILKKKVDDDSDDESMEDEFEDEEEDLDDLMEDEDELESSEDEEEVKTSKKTFKSVKKSGKTDDSSDVPFVFEMPKNYKKFCALLEKYSKSMELVLERLVKCHHPSLKEGNKKRLNKLFLMCLRWFDDMAKEELKDQTIKEMNLAQATMHDLMKFDIQYGVRCVRALVRQHWKGRQDKEKKSPASFALISAIRLVSGLFPVGDSWHPVVVPAFFLATEALCSAKIPSLNALAKQIQLANAIVEYVSESKKYVPELVAFARSALLLAVTEKTEKFSTNGFPISKPHSEMLCVKEKFTGPLLPISLSSVFNDSTVPSTDSSMQVTVLRALISLVQHLRVIYSNQNDTYNIVFQPFVKTLSAIDSEFLPEEVKEELETLIASTKAEVGAKRRLVHLSLIKTEKSMLKMLEPRFEWDFDPERPHKGPKDDKKKLTKNLRNEQRGAIKELRKDTAFLARKQMSSVKSKDRARIAATKRVMGGLMQQQGEWNKEKRTNEVEKKKTKK</sequence>
<dbReference type="PANTHER" id="PTHR23183:SF0">
    <property type="entry name" value="NUCLEOLAR PROTEIN 14"/>
    <property type="match status" value="1"/>
</dbReference>
<evidence type="ECO:0000256" key="2">
    <source>
        <dbReference type="ARBA" id="ARBA00007466"/>
    </source>
</evidence>
<evidence type="ECO:0000256" key="3">
    <source>
        <dbReference type="ARBA" id="ARBA00022517"/>
    </source>
</evidence>
<feature type="compositionally biased region" description="Basic residues" evidence="7">
    <location>
        <begin position="387"/>
        <end position="397"/>
    </location>
</feature>
<feature type="region of interest" description="Disordered" evidence="7">
    <location>
        <begin position="250"/>
        <end position="270"/>
    </location>
</feature>
<keyword evidence="5" id="KW-0539">Nucleus</keyword>
<evidence type="ECO:0000256" key="1">
    <source>
        <dbReference type="ARBA" id="ARBA00004604"/>
    </source>
</evidence>
<evidence type="ECO:0000256" key="6">
    <source>
        <dbReference type="ARBA" id="ARBA00024695"/>
    </source>
</evidence>
<dbReference type="GO" id="GO:0030490">
    <property type="term" value="P:maturation of SSU-rRNA"/>
    <property type="evidence" value="ECO:0007669"/>
    <property type="project" value="TreeGrafter"/>
</dbReference>
<keyword evidence="8" id="KW-1185">Reference proteome</keyword>
<feature type="compositionally biased region" description="Polar residues" evidence="7">
    <location>
        <begin position="283"/>
        <end position="292"/>
    </location>
</feature>
<organism evidence="8 9">
    <name type="scientific">Caenorhabditis tropicalis</name>
    <dbReference type="NCBI Taxonomy" id="1561998"/>
    <lineage>
        <taxon>Eukaryota</taxon>
        <taxon>Metazoa</taxon>
        <taxon>Ecdysozoa</taxon>
        <taxon>Nematoda</taxon>
        <taxon>Chromadorea</taxon>
        <taxon>Rhabditida</taxon>
        <taxon>Rhabditina</taxon>
        <taxon>Rhabditomorpha</taxon>
        <taxon>Rhabditoidea</taxon>
        <taxon>Rhabditidae</taxon>
        <taxon>Peloderinae</taxon>
        <taxon>Caenorhabditis</taxon>
    </lineage>
</organism>
<evidence type="ECO:0000256" key="4">
    <source>
        <dbReference type="ARBA" id="ARBA00022552"/>
    </source>
</evidence>
<feature type="compositionally biased region" description="Acidic residues" evidence="7">
    <location>
        <begin position="347"/>
        <end position="383"/>
    </location>
</feature>
<dbReference type="eggNOG" id="KOG2147">
    <property type="taxonomic scope" value="Eukaryota"/>
</dbReference>
<feature type="region of interest" description="Disordered" evidence="7">
    <location>
        <begin position="814"/>
        <end position="839"/>
    </location>
</feature>
<feature type="region of interest" description="Disordered" evidence="7">
    <location>
        <begin position="283"/>
        <end position="304"/>
    </location>
</feature>
<dbReference type="InterPro" id="IPR007276">
    <property type="entry name" value="Nop14"/>
</dbReference>
<dbReference type="GO" id="GO:0032040">
    <property type="term" value="C:small-subunit processome"/>
    <property type="evidence" value="ECO:0007669"/>
    <property type="project" value="InterPro"/>
</dbReference>